<evidence type="ECO:0000313" key="3">
    <source>
        <dbReference type="Proteomes" id="UP000269945"/>
    </source>
</evidence>
<name>A0A9X9M390_GULGU</name>
<evidence type="ECO:0000256" key="1">
    <source>
        <dbReference type="SAM" id="SignalP"/>
    </source>
</evidence>
<feature type="signal peptide" evidence="1">
    <location>
        <begin position="1"/>
        <end position="25"/>
    </location>
</feature>
<organism evidence="2 3">
    <name type="scientific">Gulo gulo</name>
    <name type="common">Wolverine</name>
    <name type="synonym">Gluton</name>
    <dbReference type="NCBI Taxonomy" id="48420"/>
    <lineage>
        <taxon>Eukaryota</taxon>
        <taxon>Metazoa</taxon>
        <taxon>Chordata</taxon>
        <taxon>Craniata</taxon>
        <taxon>Vertebrata</taxon>
        <taxon>Euteleostomi</taxon>
        <taxon>Mammalia</taxon>
        <taxon>Eutheria</taxon>
        <taxon>Laurasiatheria</taxon>
        <taxon>Carnivora</taxon>
        <taxon>Caniformia</taxon>
        <taxon>Musteloidea</taxon>
        <taxon>Mustelidae</taxon>
        <taxon>Guloninae</taxon>
        <taxon>Gulo</taxon>
    </lineage>
</organism>
<accession>A0A9X9M390</accession>
<gene>
    <name evidence="2" type="ORF">BN2614_LOCUS1</name>
</gene>
<feature type="chain" id="PRO_5040842734" evidence="1">
    <location>
        <begin position="26"/>
        <end position="50"/>
    </location>
</feature>
<dbReference type="EMBL" id="CYRY02040246">
    <property type="protein sequence ID" value="VCX31084.1"/>
    <property type="molecule type" value="Genomic_DNA"/>
</dbReference>
<sequence length="50" mass="5345">MAPRPSTTIHTLCSLFPLHLAYLRAALVVGHLPVSLSCGLVEGKTCVFHS</sequence>
<dbReference type="AlphaFoldDB" id="A0A9X9M390"/>
<dbReference type="Proteomes" id="UP000269945">
    <property type="component" value="Unassembled WGS sequence"/>
</dbReference>
<protein>
    <submittedName>
        <fullName evidence="2">Uncharacterized protein</fullName>
    </submittedName>
</protein>
<keyword evidence="3" id="KW-1185">Reference proteome</keyword>
<reference evidence="2 3" key="1">
    <citation type="submission" date="2018-10" db="EMBL/GenBank/DDBJ databases">
        <authorList>
            <person name="Ekblom R."/>
            <person name="Jareborg N."/>
        </authorList>
    </citation>
    <scope>NUCLEOTIDE SEQUENCE [LARGE SCALE GENOMIC DNA]</scope>
    <source>
        <tissue evidence="2">Muscle</tissue>
    </source>
</reference>
<proteinExistence type="predicted"/>
<evidence type="ECO:0000313" key="2">
    <source>
        <dbReference type="EMBL" id="VCX31084.1"/>
    </source>
</evidence>
<comment type="caution">
    <text evidence="2">The sequence shown here is derived from an EMBL/GenBank/DDBJ whole genome shotgun (WGS) entry which is preliminary data.</text>
</comment>
<keyword evidence="1" id="KW-0732">Signal</keyword>